<accession>A0A644V1P8</accession>
<dbReference type="CDD" id="cd11316">
    <property type="entry name" value="AmyAc_bac2_AmyA"/>
    <property type="match status" value="1"/>
</dbReference>
<dbReference type="InterPro" id="IPR013780">
    <property type="entry name" value="Glyco_hydro_b"/>
</dbReference>
<dbReference type="GO" id="GO:0009313">
    <property type="term" value="P:oligosaccharide catabolic process"/>
    <property type="evidence" value="ECO:0007669"/>
    <property type="project" value="TreeGrafter"/>
</dbReference>
<proteinExistence type="inferred from homology"/>
<evidence type="ECO:0000256" key="1">
    <source>
        <dbReference type="ARBA" id="ARBA00008061"/>
    </source>
</evidence>
<dbReference type="InterPro" id="IPR045857">
    <property type="entry name" value="O16G_dom_2"/>
</dbReference>
<dbReference type="AlphaFoldDB" id="A0A644V1P8"/>
<dbReference type="InterPro" id="IPR017853">
    <property type="entry name" value="GH"/>
</dbReference>
<dbReference type="Gene3D" id="2.60.40.1180">
    <property type="entry name" value="Golgi alpha-mannosidase II"/>
    <property type="match status" value="1"/>
</dbReference>
<evidence type="ECO:0000313" key="5">
    <source>
        <dbReference type="EMBL" id="MPL85259.1"/>
    </source>
</evidence>
<evidence type="ECO:0000256" key="2">
    <source>
        <dbReference type="ARBA" id="ARBA00022801"/>
    </source>
</evidence>
<sequence>MKRIIILVLLFVIISCNKDNNSIPGTDPNPPGIERDDISQYNAKEWDGIKRGGVFYEIFVRSFADSNGDGIGDLNGITAKLDYLNQIGISGIWLTPIHPSPSYHGYDVEDYLSVKPEYGTMNDFEELVKKAKSLNIKIILDLVLNHTSKTHPWFIDAISSQESRYRDYYLISPSDLVSSNISSGKIPMTQSYISSQWHNISQGTSGYKYLGMFSDWMPDLNFGSIDTCEVSAPFKEMVEISKFWIAKGVSGFRLDAVKHIYQNEISEENPLFLKKFFDSIKKERNDIYVVGENLSGDYREVSPYYTGLPALFNFDAWYKLIYAIENSHAKWYPKDIVEMEASFRSYRNDAINVTKLSNHDEDRTLSRLGGDISKAKIAAAILLTISGSPYIYYGEEIGMLGMKNGGDENVREPFLWSSIQSDNYRTKWRNPLFSTESSVRPLELQRNDKNSIFRVYEKFLKLRNTYQSLAYGEMRYPSNLDSYDKNFMVFFREYSGEKLMIIHNVSSNTSTIAISDPIVRAVADMGSVTYSKINTQSHSVTMPPYSTIIFEL</sequence>
<dbReference type="PROSITE" id="PS51257">
    <property type="entry name" value="PROKAR_LIPOPROTEIN"/>
    <property type="match status" value="1"/>
</dbReference>
<organism evidence="5">
    <name type="scientific">bioreactor metagenome</name>
    <dbReference type="NCBI Taxonomy" id="1076179"/>
    <lineage>
        <taxon>unclassified sequences</taxon>
        <taxon>metagenomes</taxon>
        <taxon>ecological metagenomes</taxon>
    </lineage>
</organism>
<feature type="domain" description="Glycosyl hydrolase family 13 catalytic" evidence="4">
    <location>
        <begin position="57"/>
        <end position="429"/>
    </location>
</feature>
<dbReference type="Gene3D" id="3.20.20.80">
    <property type="entry name" value="Glycosidases"/>
    <property type="match status" value="1"/>
</dbReference>
<dbReference type="InterPro" id="IPR056300">
    <property type="entry name" value="SusG-like_C"/>
</dbReference>
<comment type="similarity">
    <text evidence="1">Belongs to the glycosyl hydrolase 13 family.</text>
</comment>
<dbReference type="EC" id="3.2.1.1" evidence="5"/>
<comment type="caution">
    <text evidence="5">The sequence shown here is derived from an EMBL/GenBank/DDBJ whole genome shotgun (WGS) entry which is preliminary data.</text>
</comment>
<evidence type="ECO:0000259" key="4">
    <source>
        <dbReference type="SMART" id="SM00642"/>
    </source>
</evidence>
<dbReference type="Pfam" id="PF23915">
    <property type="entry name" value="SusG_C"/>
    <property type="match status" value="1"/>
</dbReference>
<dbReference type="InterPro" id="IPR006047">
    <property type="entry name" value="GH13_cat_dom"/>
</dbReference>
<reference evidence="5" key="1">
    <citation type="submission" date="2019-08" db="EMBL/GenBank/DDBJ databases">
        <authorList>
            <person name="Kucharzyk K."/>
            <person name="Murdoch R.W."/>
            <person name="Higgins S."/>
            <person name="Loffler F."/>
        </authorList>
    </citation>
    <scope>NUCLEOTIDE SEQUENCE</scope>
</reference>
<gene>
    <name evidence="5" type="ORF">SDC9_31227</name>
</gene>
<dbReference type="GO" id="GO:0004556">
    <property type="term" value="F:alpha-amylase activity"/>
    <property type="evidence" value="ECO:0007669"/>
    <property type="project" value="UniProtKB-EC"/>
</dbReference>
<dbReference type="SUPFAM" id="SSF51011">
    <property type="entry name" value="Glycosyl hydrolase domain"/>
    <property type="match status" value="1"/>
</dbReference>
<dbReference type="SUPFAM" id="SSF51445">
    <property type="entry name" value="(Trans)glycosidases"/>
    <property type="match status" value="1"/>
</dbReference>
<keyword evidence="2 5" id="KW-0378">Hydrolase</keyword>
<dbReference type="PANTHER" id="PTHR10357">
    <property type="entry name" value="ALPHA-AMYLASE FAMILY MEMBER"/>
    <property type="match status" value="1"/>
</dbReference>
<protein>
    <submittedName>
        <fullName evidence="5">Alpha-amylase</fullName>
        <ecNumber evidence="5">3.2.1.1</ecNumber>
    </submittedName>
</protein>
<dbReference type="Gene3D" id="3.90.400.10">
    <property type="entry name" value="Oligo-1,6-glucosidase, Domain 2"/>
    <property type="match status" value="1"/>
</dbReference>
<dbReference type="SMART" id="SM00642">
    <property type="entry name" value="Aamy"/>
    <property type="match status" value="1"/>
</dbReference>
<evidence type="ECO:0000256" key="3">
    <source>
        <dbReference type="ARBA" id="ARBA00023295"/>
    </source>
</evidence>
<dbReference type="PANTHER" id="PTHR10357:SF179">
    <property type="entry name" value="NEUTRAL AND BASIC AMINO ACID TRANSPORT PROTEIN RBAT"/>
    <property type="match status" value="1"/>
</dbReference>
<name>A0A644V1P8_9ZZZZ</name>
<dbReference type="EMBL" id="VSSQ01000202">
    <property type="protein sequence ID" value="MPL85259.1"/>
    <property type="molecule type" value="Genomic_DNA"/>
</dbReference>
<keyword evidence="3 5" id="KW-0326">Glycosidase</keyword>
<dbReference type="Pfam" id="PF00128">
    <property type="entry name" value="Alpha-amylase"/>
    <property type="match status" value="1"/>
</dbReference>